<dbReference type="InterPro" id="IPR003615">
    <property type="entry name" value="HNH_nuc"/>
</dbReference>
<evidence type="ECO:0000259" key="1">
    <source>
        <dbReference type="Pfam" id="PF07463"/>
    </source>
</evidence>
<protein>
    <submittedName>
        <fullName evidence="3">Putative endonuklease-like protein</fullName>
    </submittedName>
</protein>
<dbReference type="SUPFAM" id="SSF54060">
    <property type="entry name" value="His-Me finger endonucleases"/>
    <property type="match status" value="1"/>
</dbReference>
<accession>W0P8Z4</accession>
<organism evidence="3 4">
    <name type="scientific">Advenella mimigardefordensis (strain DSM 17166 / LMG 22922 / DPN7)</name>
    <dbReference type="NCBI Taxonomy" id="1247726"/>
    <lineage>
        <taxon>Bacteria</taxon>
        <taxon>Pseudomonadati</taxon>
        <taxon>Pseudomonadota</taxon>
        <taxon>Betaproteobacteria</taxon>
        <taxon>Burkholderiales</taxon>
        <taxon>Alcaligenaceae</taxon>
    </lineage>
</organism>
<dbReference type="eggNOG" id="ENOG5033AUY">
    <property type="taxonomic scope" value="Bacteria"/>
</dbReference>
<evidence type="ECO:0000313" key="4">
    <source>
        <dbReference type="Proteomes" id="UP000019095"/>
    </source>
</evidence>
<gene>
    <name evidence="3" type="ORF">MIM_c10780</name>
</gene>
<dbReference type="OrthoDB" id="9135936at2"/>
<reference evidence="3 4" key="1">
    <citation type="journal article" date="2014" name="Microbiology">
        <title>Unravelling the complete genome sequence of Advenella mimigardefordensis strain DPN7T and novel insights in the catabolism of the xenobiotic polythioester precursor 3,3'-dithiodipropionate.</title>
        <authorList>
            <person name="Wubbeler J.H."/>
            <person name="Hiessl S."/>
            <person name="Schuldes J."/>
            <person name="Thurmer A."/>
            <person name="Daniel R."/>
            <person name="Steinbuchel A."/>
        </authorList>
    </citation>
    <scope>NUCLEOTIDE SEQUENCE [LARGE SCALE GENOMIC DNA]</scope>
    <source>
        <strain evidence="4">DSM 17166 / LMG 22922 / DPN7</strain>
    </source>
</reference>
<name>W0P8Z4_ADVMD</name>
<evidence type="ECO:0000259" key="2">
    <source>
        <dbReference type="Pfam" id="PF13392"/>
    </source>
</evidence>
<dbReference type="EMBL" id="CP003915">
    <property type="protein sequence ID" value="AHG63176.1"/>
    <property type="molecule type" value="Genomic_DNA"/>
</dbReference>
<dbReference type="Proteomes" id="UP000019095">
    <property type="component" value="Chromosome"/>
</dbReference>
<keyword evidence="4" id="KW-1185">Reference proteome</keyword>
<proteinExistence type="predicted"/>
<dbReference type="Pfam" id="PF13392">
    <property type="entry name" value="HNH_3"/>
    <property type="match status" value="1"/>
</dbReference>
<dbReference type="InterPro" id="IPR044925">
    <property type="entry name" value="His-Me_finger_sf"/>
</dbReference>
<dbReference type="Gene3D" id="3.90.75.20">
    <property type="match status" value="1"/>
</dbReference>
<dbReference type="KEGG" id="amim:MIM_c10780"/>
<sequence>MKFSQIADESKEVWEDIPGYEGIYQVSNMGKVLSLGRYAYAEYKGTPYRQFRPARLMKTHSGNGYLYVSLEKGGVKVRKGVHQLVLMAFVGLCPEGMEVCHNDGVRANNNLTNLRYGSRQDNADDRIKHGNSRPGSECHLSKLTENDVRKILSCENWDQARALAKVLRVTRDNVRAIWLRQTWKHI</sequence>
<dbReference type="InterPro" id="IPR010902">
    <property type="entry name" value="NUMOD4"/>
</dbReference>
<feature type="domain" description="NUMOD4" evidence="1">
    <location>
        <begin position="12"/>
        <end position="70"/>
    </location>
</feature>
<dbReference type="STRING" id="1247726.MIM_c10780"/>
<dbReference type="Pfam" id="PF07463">
    <property type="entry name" value="NUMOD4"/>
    <property type="match status" value="1"/>
</dbReference>
<feature type="domain" description="HNH nuclease" evidence="2">
    <location>
        <begin position="79"/>
        <end position="123"/>
    </location>
</feature>
<evidence type="ECO:0000313" key="3">
    <source>
        <dbReference type="EMBL" id="AHG63176.1"/>
    </source>
</evidence>
<dbReference type="RefSeq" id="WP_025371801.1">
    <property type="nucleotide sequence ID" value="NZ_CP003915.1"/>
</dbReference>
<dbReference type="GO" id="GO:0016788">
    <property type="term" value="F:hydrolase activity, acting on ester bonds"/>
    <property type="evidence" value="ECO:0007669"/>
    <property type="project" value="InterPro"/>
</dbReference>
<dbReference type="HOGENOM" id="CLU_099810_3_1_4"/>
<dbReference type="AlphaFoldDB" id="W0P8Z4"/>